<evidence type="ECO:0000313" key="6">
    <source>
        <dbReference type="EMBL" id="PKZ66069.1"/>
    </source>
</evidence>
<keyword evidence="3" id="KW-0804">Transcription</keyword>
<dbReference type="GO" id="GO:0003677">
    <property type="term" value="F:DNA binding"/>
    <property type="evidence" value="ECO:0007669"/>
    <property type="project" value="UniProtKB-KW"/>
</dbReference>
<reference evidence="6 7" key="1">
    <citation type="submission" date="2017-12" db="EMBL/GenBank/DDBJ databases">
        <title>Phylogenetic diversity of female urinary microbiome.</title>
        <authorList>
            <person name="Thomas-White K."/>
            <person name="Wolfe A.J."/>
        </authorList>
    </citation>
    <scope>NUCLEOTIDE SEQUENCE [LARGE SCALE GENOMIC DNA]</scope>
    <source>
        <strain evidence="6 7">UMB0777</strain>
    </source>
</reference>
<evidence type="ECO:0000256" key="4">
    <source>
        <dbReference type="SAM" id="MobiDB-lite"/>
    </source>
</evidence>
<dbReference type="PROSITE" id="PS00622">
    <property type="entry name" value="HTH_LUXR_1"/>
    <property type="match status" value="1"/>
</dbReference>
<dbReference type="GO" id="GO:0006355">
    <property type="term" value="P:regulation of DNA-templated transcription"/>
    <property type="evidence" value="ECO:0007669"/>
    <property type="project" value="InterPro"/>
</dbReference>
<dbReference type="SMART" id="SM00421">
    <property type="entry name" value="HTH_LUXR"/>
    <property type="match status" value="1"/>
</dbReference>
<evidence type="ECO:0000256" key="1">
    <source>
        <dbReference type="ARBA" id="ARBA00023015"/>
    </source>
</evidence>
<dbReference type="PANTHER" id="PTHR44688">
    <property type="entry name" value="DNA-BINDING TRANSCRIPTIONAL ACTIVATOR DEVR_DOSR"/>
    <property type="match status" value="1"/>
</dbReference>
<dbReference type="Proteomes" id="UP000234662">
    <property type="component" value="Unassembled WGS sequence"/>
</dbReference>
<evidence type="ECO:0000256" key="3">
    <source>
        <dbReference type="ARBA" id="ARBA00023163"/>
    </source>
</evidence>
<dbReference type="Pfam" id="PF00196">
    <property type="entry name" value="GerE"/>
    <property type="match status" value="1"/>
</dbReference>
<dbReference type="EMBL" id="PKJC01000004">
    <property type="protein sequence ID" value="PKZ66069.1"/>
    <property type="molecule type" value="Genomic_DNA"/>
</dbReference>
<dbReference type="InterPro" id="IPR016032">
    <property type="entry name" value="Sig_transdc_resp-reg_C-effctor"/>
</dbReference>
<proteinExistence type="predicted"/>
<organism evidence="6 7">
    <name type="scientific">Gordonia terrae</name>
    <dbReference type="NCBI Taxonomy" id="2055"/>
    <lineage>
        <taxon>Bacteria</taxon>
        <taxon>Bacillati</taxon>
        <taxon>Actinomycetota</taxon>
        <taxon>Actinomycetes</taxon>
        <taxon>Mycobacteriales</taxon>
        <taxon>Gordoniaceae</taxon>
        <taxon>Gordonia</taxon>
    </lineage>
</organism>
<evidence type="ECO:0000256" key="2">
    <source>
        <dbReference type="ARBA" id="ARBA00023125"/>
    </source>
</evidence>
<comment type="caution">
    <text evidence="6">The sequence shown here is derived from an EMBL/GenBank/DDBJ whole genome shotgun (WGS) entry which is preliminary data.</text>
</comment>
<dbReference type="AlphaFoldDB" id="A0A2I1RAB4"/>
<name>A0A2I1RAB4_9ACTN</name>
<sequence>MSRAADLPQDRREFPRPGGGLSPRSQNRRCDAMTPPPSGGPELDRAVAAVLDAPDRTELAAALCEGVAKCVSAPMVILLDAGAGEIARFGPDGDDAPTDPNHAAAVSKSVAAVHDLSPSTEATTTFTVHVAQPEITLVIHRELDEDGVEICRFLIDLTTAALDRMQSEDLVTEQQLRYRRLGDRLLGVGFDSAAEVSETVAASDLAVAAAMLTQREREVLEQVVAGASNAAIAEKYTLSVETVKTHVKHILRKMGASNRAELIGRSM</sequence>
<keyword evidence="2" id="KW-0238">DNA-binding</keyword>
<dbReference type="PRINTS" id="PR00038">
    <property type="entry name" value="HTHLUXR"/>
</dbReference>
<dbReference type="PANTHER" id="PTHR44688:SF16">
    <property type="entry name" value="DNA-BINDING TRANSCRIPTIONAL ACTIVATOR DEVR_DOSR"/>
    <property type="match status" value="1"/>
</dbReference>
<dbReference type="Gene3D" id="1.10.10.10">
    <property type="entry name" value="Winged helix-like DNA-binding domain superfamily/Winged helix DNA-binding domain"/>
    <property type="match status" value="1"/>
</dbReference>
<dbReference type="InterPro" id="IPR036388">
    <property type="entry name" value="WH-like_DNA-bd_sf"/>
</dbReference>
<dbReference type="CDD" id="cd06170">
    <property type="entry name" value="LuxR_C_like"/>
    <property type="match status" value="1"/>
</dbReference>
<protein>
    <recommendedName>
        <fullName evidence="5">HTH luxR-type domain-containing protein</fullName>
    </recommendedName>
</protein>
<dbReference type="PROSITE" id="PS50043">
    <property type="entry name" value="HTH_LUXR_2"/>
    <property type="match status" value="1"/>
</dbReference>
<dbReference type="InterPro" id="IPR000792">
    <property type="entry name" value="Tscrpt_reg_LuxR_C"/>
</dbReference>
<dbReference type="SUPFAM" id="SSF46894">
    <property type="entry name" value="C-terminal effector domain of the bipartite response regulators"/>
    <property type="match status" value="1"/>
</dbReference>
<accession>A0A2I1RAB4</accession>
<evidence type="ECO:0000313" key="7">
    <source>
        <dbReference type="Proteomes" id="UP000234662"/>
    </source>
</evidence>
<gene>
    <name evidence="6" type="ORF">CYJ73_07955</name>
</gene>
<feature type="region of interest" description="Disordered" evidence="4">
    <location>
        <begin position="1"/>
        <end position="43"/>
    </location>
</feature>
<feature type="domain" description="HTH luxR-type" evidence="5">
    <location>
        <begin position="205"/>
        <end position="267"/>
    </location>
</feature>
<keyword evidence="1" id="KW-0805">Transcription regulation</keyword>
<evidence type="ECO:0000259" key="5">
    <source>
        <dbReference type="PROSITE" id="PS50043"/>
    </source>
</evidence>